<dbReference type="Proteomes" id="UP000502681">
    <property type="component" value="Chromosome"/>
</dbReference>
<evidence type="ECO:0000313" key="2">
    <source>
        <dbReference type="Proteomes" id="UP000502681"/>
    </source>
</evidence>
<organism evidence="1 2">
    <name type="scientific">Pectobacterium punjabense</name>
    <dbReference type="NCBI Taxonomy" id="2108399"/>
    <lineage>
        <taxon>Bacteria</taxon>
        <taxon>Pseudomonadati</taxon>
        <taxon>Pseudomonadota</taxon>
        <taxon>Gammaproteobacteria</taxon>
        <taxon>Enterobacterales</taxon>
        <taxon>Pectobacteriaceae</taxon>
        <taxon>Pectobacterium</taxon>
    </lineage>
</organism>
<dbReference type="GeneID" id="90762857"/>
<accession>A0ABX6L0N0</accession>
<sequence>MSLFYVVGAYEDYKFDVFPSHISPIIAEFHMGQYRRWAYRIETPYKITPTHAVGVFYDSIQKMFPYLTYSLVTPVELRQDSQVIAISKDRLIVEHRNYVLCIRIFIEAIKNMRNPWFIYRSFLSIKNSLN</sequence>
<dbReference type="EMBL" id="CP038498">
    <property type="protein sequence ID" value="QJA19846.1"/>
    <property type="molecule type" value="Genomic_DNA"/>
</dbReference>
<proteinExistence type="predicted"/>
<keyword evidence="2" id="KW-1185">Reference proteome</keyword>
<evidence type="ECO:0000313" key="1">
    <source>
        <dbReference type="EMBL" id="QJA19846.1"/>
    </source>
</evidence>
<gene>
    <name evidence="1" type="ORF">E2566_07870</name>
</gene>
<protein>
    <submittedName>
        <fullName evidence="1">Uncharacterized protein</fullName>
    </submittedName>
</protein>
<reference evidence="1 2" key="1">
    <citation type="submission" date="2019-04" db="EMBL/GenBank/DDBJ databases">
        <title>Whole Genome Sequencing of Pectobacterium punjabense SS95.</title>
        <authorList>
            <person name="Sarfraz S."/>
            <person name="Oulghazi S."/>
            <person name="Roques C."/>
            <person name="Vandecasteele C."/>
            <person name="Faure D."/>
        </authorList>
    </citation>
    <scope>NUCLEOTIDE SEQUENCE [LARGE SCALE GENOMIC DNA]</scope>
    <source>
        <strain evidence="1 2">SS95</strain>
    </source>
</reference>
<name>A0ABX6L0N0_9GAMM</name>
<dbReference type="RefSeq" id="WP_107170258.1">
    <property type="nucleotide sequence ID" value="NZ_CP038498.1"/>
</dbReference>